<dbReference type="Proteomes" id="UP000502549">
    <property type="component" value="Chromosome"/>
</dbReference>
<keyword evidence="5" id="KW-1185">Reference proteome</keyword>
<evidence type="ECO:0000313" key="5">
    <source>
        <dbReference type="Proteomes" id="UP000502549"/>
    </source>
</evidence>
<dbReference type="InterPro" id="IPR038277">
    <property type="entry name" value="UreF_sf"/>
</dbReference>
<dbReference type="GO" id="GO:0005737">
    <property type="term" value="C:cytoplasm"/>
    <property type="evidence" value="ECO:0007669"/>
    <property type="project" value="UniProtKB-SubCell"/>
</dbReference>
<name>A0A7Z3BJC1_9PSED</name>
<sequence length="225" mass="24638">MTDSSSLWSLLRLASPQLPIGGYSYSQGLESAIDHGLVKDAEGARTWLTDQLQLNLARFEGPLLADLLRAAQAEDWAALREAAERHRASRETRELGLENRQMGFSLGQLLEALPELDEPARQWLAAQPEPSFAAAWALAARAWGLSPEQALGAWLWSWLENQLAVLMKTLPLGQLAAQKLTSQLLPDLDSACQAALANEPHGGAPFGLALACMNHETQYSRLFRS</sequence>
<evidence type="ECO:0000256" key="3">
    <source>
        <dbReference type="HAMAP-Rule" id="MF_01385"/>
    </source>
</evidence>
<dbReference type="GO" id="GO:0016151">
    <property type="term" value="F:nickel cation binding"/>
    <property type="evidence" value="ECO:0007669"/>
    <property type="project" value="UniProtKB-UniRule"/>
</dbReference>
<comment type="function">
    <text evidence="3">Required for maturation of urease via the functional incorporation of the urease nickel metallocenter.</text>
</comment>
<keyword evidence="2 3" id="KW-0143">Chaperone</keyword>
<dbReference type="EMBL" id="CP048833">
    <property type="protein sequence ID" value="QJP07492.1"/>
    <property type="molecule type" value="Genomic_DNA"/>
</dbReference>
<protein>
    <recommendedName>
        <fullName evidence="3">Urease accessory protein UreF</fullName>
    </recommendedName>
</protein>
<comment type="similarity">
    <text evidence="3">Belongs to the UreF family.</text>
</comment>
<dbReference type="InterPro" id="IPR002639">
    <property type="entry name" value="UreF"/>
</dbReference>
<dbReference type="PIRSF" id="PIRSF009467">
    <property type="entry name" value="Ureas_acces_UreF"/>
    <property type="match status" value="1"/>
</dbReference>
<comment type="subunit">
    <text evidence="3">UreD, UreF and UreG form a complex that acts as a GTP-hydrolysis-dependent molecular chaperone, activating the urease apoprotein by helping to assemble the nickel containing metallocenter of UreC. The UreE protein probably delivers the nickel.</text>
</comment>
<dbReference type="Pfam" id="PF01730">
    <property type="entry name" value="UreF"/>
    <property type="match status" value="1"/>
</dbReference>
<accession>A0A7Z3BJC1</accession>
<dbReference type="Gene3D" id="1.10.4190.10">
    <property type="entry name" value="Urease accessory protein UreF"/>
    <property type="match status" value="1"/>
</dbReference>
<evidence type="ECO:0000256" key="1">
    <source>
        <dbReference type="ARBA" id="ARBA00022988"/>
    </source>
</evidence>
<keyword evidence="1 3" id="KW-0996">Nickel insertion</keyword>
<dbReference type="RefSeq" id="WP_169936181.1">
    <property type="nucleotide sequence ID" value="NZ_CP048833.1"/>
</dbReference>
<comment type="subcellular location">
    <subcellularLocation>
        <location evidence="3">Cytoplasm</location>
    </subcellularLocation>
</comment>
<dbReference type="PANTHER" id="PTHR33620">
    <property type="entry name" value="UREASE ACCESSORY PROTEIN F"/>
    <property type="match status" value="1"/>
</dbReference>
<dbReference type="HAMAP" id="MF_01385">
    <property type="entry name" value="UreF"/>
    <property type="match status" value="1"/>
</dbReference>
<keyword evidence="3" id="KW-0963">Cytoplasm</keyword>
<proteinExistence type="inferred from homology"/>
<reference evidence="4 5" key="1">
    <citation type="submission" date="2020-02" db="EMBL/GenBank/DDBJ databases">
        <title>Complete genome sequence of Pseudomonas multiresinivorans ORNL1.</title>
        <authorList>
            <person name="Podar M."/>
        </authorList>
    </citation>
    <scope>NUCLEOTIDE SEQUENCE [LARGE SCALE GENOMIC DNA]</scope>
    <source>
        <strain evidence="5">populi</strain>
    </source>
</reference>
<evidence type="ECO:0000256" key="2">
    <source>
        <dbReference type="ARBA" id="ARBA00023186"/>
    </source>
</evidence>
<gene>
    <name evidence="3" type="primary">ureF</name>
    <name evidence="4" type="ORF">G4G71_06190</name>
</gene>
<dbReference type="AlphaFoldDB" id="A0A7Z3BJC1"/>
<organism evidence="4 5">
    <name type="scientific">Pseudomonas multiresinivorans</name>
    <dbReference type="NCBI Taxonomy" id="95301"/>
    <lineage>
        <taxon>Bacteria</taxon>
        <taxon>Pseudomonadati</taxon>
        <taxon>Pseudomonadota</taxon>
        <taxon>Gammaproteobacteria</taxon>
        <taxon>Pseudomonadales</taxon>
        <taxon>Pseudomonadaceae</taxon>
        <taxon>Pseudomonas</taxon>
    </lineage>
</organism>
<dbReference type="PANTHER" id="PTHR33620:SF1">
    <property type="entry name" value="UREASE ACCESSORY PROTEIN F"/>
    <property type="match status" value="1"/>
</dbReference>
<evidence type="ECO:0000313" key="4">
    <source>
        <dbReference type="EMBL" id="QJP07492.1"/>
    </source>
</evidence>
<dbReference type="KEGG" id="pmui:G4G71_06190"/>